<evidence type="ECO:0000256" key="3">
    <source>
        <dbReference type="SAM" id="SignalP"/>
    </source>
</evidence>
<evidence type="ECO:0000313" key="4">
    <source>
        <dbReference type="EMBL" id="KAK9905052.1"/>
    </source>
</evidence>
<reference evidence="4 5" key="1">
    <citation type="journal article" date="2024" name="Nat. Commun.">
        <title>Phylogenomics reveals the evolutionary origins of lichenization in chlorophyte algae.</title>
        <authorList>
            <person name="Puginier C."/>
            <person name="Libourel C."/>
            <person name="Otte J."/>
            <person name="Skaloud P."/>
            <person name="Haon M."/>
            <person name="Grisel S."/>
            <person name="Petersen M."/>
            <person name="Berrin J.G."/>
            <person name="Delaux P.M."/>
            <person name="Dal Grande F."/>
            <person name="Keller J."/>
        </authorList>
    </citation>
    <scope>NUCLEOTIDE SEQUENCE [LARGE SCALE GENOMIC DNA]</scope>
    <source>
        <strain evidence="4 5">SAG 216-7</strain>
    </source>
</reference>
<comment type="caution">
    <text evidence="4">The sequence shown here is derived from an EMBL/GenBank/DDBJ whole genome shotgun (WGS) entry which is preliminary data.</text>
</comment>
<feature type="chain" id="PRO_5045594901" evidence="3">
    <location>
        <begin position="27"/>
        <end position="206"/>
    </location>
</feature>
<feature type="region of interest" description="Disordered" evidence="1">
    <location>
        <begin position="128"/>
        <end position="157"/>
    </location>
</feature>
<evidence type="ECO:0000256" key="1">
    <source>
        <dbReference type="SAM" id="MobiDB-lite"/>
    </source>
</evidence>
<gene>
    <name evidence="4" type="ORF">WJX75_008675</name>
</gene>
<evidence type="ECO:0000256" key="2">
    <source>
        <dbReference type="SAM" id="Phobius"/>
    </source>
</evidence>
<protein>
    <submittedName>
        <fullName evidence="4">Uncharacterized protein</fullName>
    </submittedName>
</protein>
<accession>A0ABR2YH20</accession>
<feature type="region of interest" description="Disordered" evidence="1">
    <location>
        <begin position="173"/>
        <end position="206"/>
    </location>
</feature>
<keyword evidence="2" id="KW-0472">Membrane</keyword>
<sequence>MRLRYWVLIAVLLSAHFAGYSPIGAAFDLCGQSWTAWRSSRVPAIADESLTAAIRNVTGDFDQLADIVKDFFKQTDGVDPEGEQRFRWFLQEKAHRNHAKLERVLDWLLAIYKVAIPILVFVLMARGSSSKDDDGNRHGRIKAIHSKSPSGSSLYKSTKDNFSSSSLLDSSAPYSVRGSSSHRSHHALEHTKRQRSTDLAMRASGF</sequence>
<feature type="compositionally biased region" description="Low complexity" evidence="1">
    <location>
        <begin position="146"/>
        <end position="156"/>
    </location>
</feature>
<organism evidence="4 5">
    <name type="scientific">Coccomyxa subellipsoidea</name>
    <dbReference type="NCBI Taxonomy" id="248742"/>
    <lineage>
        <taxon>Eukaryota</taxon>
        <taxon>Viridiplantae</taxon>
        <taxon>Chlorophyta</taxon>
        <taxon>core chlorophytes</taxon>
        <taxon>Trebouxiophyceae</taxon>
        <taxon>Trebouxiophyceae incertae sedis</taxon>
        <taxon>Coccomyxaceae</taxon>
        <taxon>Coccomyxa</taxon>
    </lineage>
</organism>
<evidence type="ECO:0000313" key="5">
    <source>
        <dbReference type="Proteomes" id="UP001491310"/>
    </source>
</evidence>
<feature type="transmembrane region" description="Helical" evidence="2">
    <location>
        <begin position="107"/>
        <end position="125"/>
    </location>
</feature>
<dbReference type="Proteomes" id="UP001491310">
    <property type="component" value="Unassembled WGS sequence"/>
</dbReference>
<proteinExistence type="predicted"/>
<keyword evidence="2" id="KW-1133">Transmembrane helix</keyword>
<name>A0ABR2YH20_9CHLO</name>
<dbReference type="EMBL" id="JALJOT010000012">
    <property type="protein sequence ID" value="KAK9905052.1"/>
    <property type="molecule type" value="Genomic_DNA"/>
</dbReference>
<keyword evidence="3" id="KW-0732">Signal</keyword>
<feature type="signal peptide" evidence="3">
    <location>
        <begin position="1"/>
        <end position="26"/>
    </location>
</feature>
<keyword evidence="5" id="KW-1185">Reference proteome</keyword>
<keyword evidence="2" id="KW-0812">Transmembrane</keyword>